<dbReference type="PANTHER" id="PTHR12080">
    <property type="entry name" value="SIGNALING LYMPHOCYTIC ACTIVATION MOLECULE"/>
    <property type="match status" value="1"/>
</dbReference>
<feature type="domain" description="Immunoglobulin V-set" evidence="5">
    <location>
        <begin position="115"/>
        <end position="207"/>
    </location>
</feature>
<dbReference type="EMBL" id="CAUEEQ010002149">
    <property type="protein sequence ID" value="CAJ0921881.1"/>
    <property type="molecule type" value="Genomic_DNA"/>
</dbReference>
<evidence type="ECO:0000259" key="5">
    <source>
        <dbReference type="Pfam" id="PF07686"/>
    </source>
</evidence>
<dbReference type="InterPro" id="IPR013106">
    <property type="entry name" value="Ig_V-set"/>
</dbReference>
<dbReference type="Pfam" id="PF07686">
    <property type="entry name" value="V-set"/>
    <property type="match status" value="1"/>
</dbReference>
<keyword evidence="7" id="KW-1185">Reference proteome</keyword>
<evidence type="ECO:0000313" key="6">
    <source>
        <dbReference type="EMBL" id="CAJ0921881.1"/>
    </source>
</evidence>
<keyword evidence="2" id="KW-0732">Signal</keyword>
<gene>
    <name evidence="6" type="ORF">RIMI_LOCUS1635543</name>
</gene>
<dbReference type="InterPro" id="IPR036179">
    <property type="entry name" value="Ig-like_dom_sf"/>
</dbReference>
<accession>A0ABN9KVP4</accession>
<comment type="subcellular location">
    <subcellularLocation>
        <location evidence="1">Membrane</location>
    </subcellularLocation>
</comment>
<dbReference type="Gene3D" id="2.60.40.10">
    <property type="entry name" value="Immunoglobulins"/>
    <property type="match status" value="2"/>
</dbReference>
<dbReference type="InterPro" id="IPR013783">
    <property type="entry name" value="Ig-like_fold"/>
</dbReference>
<evidence type="ECO:0000256" key="2">
    <source>
        <dbReference type="ARBA" id="ARBA00022729"/>
    </source>
</evidence>
<evidence type="ECO:0000256" key="3">
    <source>
        <dbReference type="ARBA" id="ARBA00023136"/>
    </source>
</evidence>
<comment type="caution">
    <text evidence="6">The sequence shown here is derived from an EMBL/GenBank/DDBJ whole genome shotgun (WGS) entry which is preliminary data.</text>
</comment>
<keyword evidence="3" id="KW-0472">Membrane</keyword>
<protein>
    <recommendedName>
        <fullName evidence="5">Immunoglobulin V-set domain-containing protein</fullName>
    </recommendedName>
</protein>
<keyword evidence="4" id="KW-0325">Glycoprotein</keyword>
<proteinExistence type="predicted"/>
<name>A0ABN9KVP4_9NEOB</name>
<dbReference type="PANTHER" id="PTHR12080:SF55">
    <property type="entry name" value="LYMPHOCYTE FUNCTION-ASSOCIATED ANTIGEN 3"/>
    <property type="match status" value="1"/>
</dbReference>
<evidence type="ECO:0000256" key="4">
    <source>
        <dbReference type="ARBA" id="ARBA00023180"/>
    </source>
</evidence>
<dbReference type="Proteomes" id="UP001176940">
    <property type="component" value="Unassembled WGS sequence"/>
</dbReference>
<dbReference type="InterPro" id="IPR015631">
    <property type="entry name" value="CD2/SLAM_rcpt"/>
</dbReference>
<evidence type="ECO:0000256" key="1">
    <source>
        <dbReference type="ARBA" id="ARBA00004370"/>
    </source>
</evidence>
<evidence type="ECO:0000313" key="7">
    <source>
        <dbReference type="Proteomes" id="UP001176940"/>
    </source>
</evidence>
<dbReference type="SUPFAM" id="SSF48726">
    <property type="entry name" value="Immunoglobulin"/>
    <property type="match status" value="1"/>
</dbReference>
<organism evidence="6 7">
    <name type="scientific">Ranitomeya imitator</name>
    <name type="common">mimic poison frog</name>
    <dbReference type="NCBI Taxonomy" id="111125"/>
    <lineage>
        <taxon>Eukaryota</taxon>
        <taxon>Metazoa</taxon>
        <taxon>Chordata</taxon>
        <taxon>Craniata</taxon>
        <taxon>Vertebrata</taxon>
        <taxon>Euteleostomi</taxon>
        <taxon>Amphibia</taxon>
        <taxon>Batrachia</taxon>
        <taxon>Anura</taxon>
        <taxon>Neobatrachia</taxon>
        <taxon>Hyloidea</taxon>
        <taxon>Dendrobatidae</taxon>
        <taxon>Dendrobatinae</taxon>
        <taxon>Ranitomeya</taxon>
    </lineage>
</organism>
<sequence length="285" mass="31636">MFTLVTGIVGRWRAVCVTALQRPNSDATAIDIVVGIAAASLSVKCSLITSTKFKTKSYEENCAKKTTVKLLFKPTLGATHEIIYLELSSLLLIPYNYFLSGVVCDESCTQEKEPGPEGGEVVLRVHQTGIRLINWILLPKGDVIVTVKPGQSYDDKDVLPQYRGRVSSLFNGSLQISNLSPQDQRIYKADMRTNDDKTFCELFNLTVYERLSETDIKINHSLIGNDSCSLSLLCTVDKRDVTVTWSQVHRGPINVIQGVLYVLPSDVNVTYICTARNRSVTSPRL</sequence>
<reference evidence="6" key="1">
    <citation type="submission" date="2023-07" db="EMBL/GenBank/DDBJ databases">
        <authorList>
            <person name="Stuckert A."/>
        </authorList>
    </citation>
    <scope>NUCLEOTIDE SEQUENCE</scope>
</reference>